<evidence type="ECO:0000313" key="3">
    <source>
        <dbReference type="EMBL" id="MDO1535627.1"/>
    </source>
</evidence>
<dbReference type="PANTHER" id="PTHR34477:SF1">
    <property type="entry name" value="UPF0213 PROTEIN YHBQ"/>
    <property type="match status" value="1"/>
</dbReference>
<dbReference type="Proteomes" id="UP001169027">
    <property type="component" value="Unassembled WGS sequence"/>
</dbReference>
<gene>
    <name evidence="3" type="ORF">Q2T77_25415</name>
</gene>
<evidence type="ECO:0000313" key="4">
    <source>
        <dbReference type="Proteomes" id="UP001169027"/>
    </source>
</evidence>
<dbReference type="PANTHER" id="PTHR34477">
    <property type="entry name" value="UPF0213 PROTEIN YHBQ"/>
    <property type="match status" value="1"/>
</dbReference>
<dbReference type="Gene3D" id="3.40.1440.10">
    <property type="entry name" value="GIY-YIG endonuclease"/>
    <property type="match status" value="1"/>
</dbReference>
<dbReference type="Pfam" id="PF01541">
    <property type="entry name" value="GIY-YIG"/>
    <property type="match status" value="1"/>
</dbReference>
<dbReference type="EMBL" id="JAUKVY010000021">
    <property type="protein sequence ID" value="MDO1535627.1"/>
    <property type="molecule type" value="Genomic_DNA"/>
</dbReference>
<dbReference type="InterPro" id="IPR035901">
    <property type="entry name" value="GIY-YIG_endonuc_sf"/>
</dbReference>
<dbReference type="InterPro" id="IPR050190">
    <property type="entry name" value="UPF0213_domain"/>
</dbReference>
<feature type="domain" description="GIY-YIG" evidence="2">
    <location>
        <begin position="8"/>
        <end position="83"/>
    </location>
</feature>
<protein>
    <submittedName>
        <fullName evidence="3">GIY-YIG nuclease family protein</fullName>
    </submittedName>
</protein>
<comment type="similarity">
    <text evidence="1">Belongs to the UPF0213 family.</text>
</comment>
<dbReference type="SUPFAM" id="SSF82771">
    <property type="entry name" value="GIY-YIG endonuclease"/>
    <property type="match status" value="1"/>
</dbReference>
<proteinExistence type="inferred from homology"/>
<keyword evidence="4" id="KW-1185">Reference proteome</keyword>
<dbReference type="RefSeq" id="WP_301813401.1">
    <property type="nucleotide sequence ID" value="NZ_JAUJZH010000021.1"/>
</dbReference>
<reference evidence="3" key="1">
    <citation type="submission" date="2023-06" db="EMBL/GenBank/DDBJ databases">
        <authorList>
            <person name="Jiang Y."/>
            <person name="Liu Q."/>
        </authorList>
    </citation>
    <scope>NUCLEOTIDE SEQUENCE</scope>
    <source>
        <strain evidence="3">CGMCC 1.12090</strain>
    </source>
</reference>
<comment type="caution">
    <text evidence="3">The sequence shown here is derived from an EMBL/GenBank/DDBJ whole genome shotgun (WGS) entry which is preliminary data.</text>
</comment>
<organism evidence="3 4">
    <name type="scientific">Variovorax ginsengisoli</name>
    <dbReference type="NCBI Taxonomy" id="363844"/>
    <lineage>
        <taxon>Bacteria</taxon>
        <taxon>Pseudomonadati</taxon>
        <taxon>Pseudomonadota</taxon>
        <taxon>Betaproteobacteria</taxon>
        <taxon>Burkholderiales</taxon>
        <taxon>Comamonadaceae</taxon>
        <taxon>Variovorax</taxon>
    </lineage>
</organism>
<name>A0ABT8SC95_9BURK</name>
<dbReference type="PROSITE" id="PS50164">
    <property type="entry name" value="GIY_YIG"/>
    <property type="match status" value="1"/>
</dbReference>
<dbReference type="CDD" id="cd10456">
    <property type="entry name" value="GIY-YIG_UPF0213"/>
    <property type="match status" value="1"/>
</dbReference>
<dbReference type="InterPro" id="IPR000305">
    <property type="entry name" value="GIY-YIG_endonuc"/>
</dbReference>
<evidence type="ECO:0000256" key="1">
    <source>
        <dbReference type="ARBA" id="ARBA00007435"/>
    </source>
</evidence>
<sequence>MNHEVIVDGWCLYLLECRGGVMYAGITNKLAERFPAHQAGKGAKFTRANPPLRILGARPYADRSEASKAEYAIKKLPRGRKLAFLSAV</sequence>
<accession>A0ABT8SC95</accession>
<evidence type="ECO:0000259" key="2">
    <source>
        <dbReference type="PROSITE" id="PS50164"/>
    </source>
</evidence>